<dbReference type="PANTHER" id="PTHR12479">
    <property type="entry name" value="LYSOSOMAL-ASSOCIATED TRANSMEMBRANE PROTEIN"/>
    <property type="match status" value="1"/>
</dbReference>
<evidence type="ECO:0000256" key="2">
    <source>
        <dbReference type="ARBA" id="ARBA00022692"/>
    </source>
</evidence>
<organism evidence="7">
    <name type="scientific">Aceria tosichella</name>
    <name type="common">wheat curl mite</name>
    <dbReference type="NCBI Taxonomy" id="561515"/>
    <lineage>
        <taxon>Eukaryota</taxon>
        <taxon>Metazoa</taxon>
        <taxon>Ecdysozoa</taxon>
        <taxon>Arthropoda</taxon>
        <taxon>Chelicerata</taxon>
        <taxon>Arachnida</taxon>
        <taxon>Acari</taxon>
        <taxon>Acariformes</taxon>
        <taxon>Trombidiformes</taxon>
        <taxon>Prostigmata</taxon>
        <taxon>Eupodina</taxon>
        <taxon>Eriophyoidea</taxon>
        <taxon>Eriophyidae</taxon>
        <taxon>Eriophyinae</taxon>
        <taxon>Aceriini</taxon>
        <taxon>Aceria</taxon>
    </lineage>
</organism>
<name>A0A6G1SFE7_9ACAR</name>
<keyword evidence="4 6" id="KW-0472">Membrane</keyword>
<evidence type="ECO:0000256" key="1">
    <source>
        <dbReference type="ARBA" id="ARBA00004127"/>
    </source>
</evidence>
<evidence type="ECO:0000256" key="5">
    <source>
        <dbReference type="SAM" id="MobiDB-lite"/>
    </source>
</evidence>
<dbReference type="AlphaFoldDB" id="A0A6G1SFE7"/>
<dbReference type="GO" id="GO:0005765">
    <property type="term" value="C:lysosomal membrane"/>
    <property type="evidence" value="ECO:0007669"/>
    <property type="project" value="TreeGrafter"/>
</dbReference>
<evidence type="ECO:0008006" key="8">
    <source>
        <dbReference type="Google" id="ProtNLM"/>
    </source>
</evidence>
<proteinExistence type="predicted"/>
<protein>
    <recommendedName>
        <fullName evidence="8">Lysosomal-associated transmembrane protein 4B</fullName>
    </recommendedName>
</protein>
<feature type="transmembrane region" description="Helical" evidence="6">
    <location>
        <begin position="214"/>
        <end position="235"/>
    </location>
</feature>
<dbReference type="GO" id="GO:0012505">
    <property type="term" value="C:endomembrane system"/>
    <property type="evidence" value="ECO:0007669"/>
    <property type="project" value="UniProtKB-SubCell"/>
</dbReference>
<dbReference type="InterPro" id="IPR051115">
    <property type="entry name" value="LAPTM_transporter"/>
</dbReference>
<feature type="transmembrane region" description="Helical" evidence="6">
    <location>
        <begin position="164"/>
        <end position="184"/>
    </location>
</feature>
<gene>
    <name evidence="7" type="ORF">g.13090</name>
</gene>
<feature type="compositionally biased region" description="Pro residues" evidence="5">
    <location>
        <begin position="20"/>
        <end position="51"/>
    </location>
</feature>
<evidence type="ECO:0000256" key="3">
    <source>
        <dbReference type="ARBA" id="ARBA00022989"/>
    </source>
</evidence>
<feature type="transmembrane region" description="Helical" evidence="6">
    <location>
        <begin position="91"/>
        <end position="115"/>
    </location>
</feature>
<feature type="compositionally biased region" description="Low complexity" evidence="5">
    <location>
        <begin position="1"/>
        <end position="19"/>
    </location>
</feature>
<reference evidence="7" key="1">
    <citation type="submission" date="2018-10" db="EMBL/GenBank/DDBJ databases">
        <title>Transcriptome assembly of Aceria tosichella (Wheat curl mite) Type 2.</title>
        <authorList>
            <person name="Scully E.D."/>
            <person name="Geib S.M."/>
            <person name="Palmer N.A."/>
            <person name="Gupta A.K."/>
            <person name="Sarath G."/>
            <person name="Tatineni S."/>
        </authorList>
    </citation>
    <scope>NUCLEOTIDE SEQUENCE</scope>
    <source>
        <strain evidence="7">LincolnNE</strain>
    </source>
</reference>
<sequence>MSAEQMQPPQAQAQGQPQPQQQPAPPPPPPPPPPLPPMGPPPSSASLPPSPTHAHHLNHFHHHPRRAVDLRIPAIDKYAYCLCLHVKPTTIFIAVFKLIRALLFASLLLNTELAINEQGQEVSLSGFEDRHKSTAAAMSILSRIIMAAVSAVGIYAVVSGRAALLMPLYAMLLCEFFFSLPAFYSRDIEFVDSNGLADLRGGQHPGQHPQYTRYSLILFSTIAMVVKIYFLCVVWKCYRLLRLSELELRISPILLSDRYPHIPDPIVRMLVSMDDQQSEINAAQSIAPPPYESVEANTKPPNYEEAMKSPNVFTINIQPSEEQNNSSRPAHQL</sequence>
<keyword evidence="3 6" id="KW-1133">Transmembrane helix</keyword>
<dbReference type="PANTHER" id="PTHR12479:SF10">
    <property type="entry name" value="LYSOSOMAL-ASSOCIATED TRANSMEMBRANE PROTEIN"/>
    <property type="match status" value="1"/>
</dbReference>
<comment type="subcellular location">
    <subcellularLocation>
        <location evidence="1">Endomembrane system</location>
        <topology evidence="1">Multi-pass membrane protein</topology>
    </subcellularLocation>
</comment>
<evidence type="ECO:0000313" key="7">
    <source>
        <dbReference type="EMBL" id="MDE48640.1"/>
    </source>
</evidence>
<evidence type="ECO:0000256" key="4">
    <source>
        <dbReference type="ARBA" id="ARBA00023136"/>
    </source>
</evidence>
<feature type="region of interest" description="Disordered" evidence="5">
    <location>
        <begin position="1"/>
        <end position="57"/>
    </location>
</feature>
<evidence type="ECO:0000256" key="6">
    <source>
        <dbReference type="SAM" id="Phobius"/>
    </source>
</evidence>
<dbReference type="SUPFAM" id="SSF81995">
    <property type="entry name" value="beta-sandwich domain of Sec23/24"/>
    <property type="match status" value="1"/>
</dbReference>
<feature type="transmembrane region" description="Helical" evidence="6">
    <location>
        <begin position="135"/>
        <end position="157"/>
    </location>
</feature>
<accession>A0A6G1SFE7</accession>
<keyword evidence="2 6" id="KW-0812">Transmembrane</keyword>
<feature type="region of interest" description="Disordered" evidence="5">
    <location>
        <begin position="282"/>
        <end position="305"/>
    </location>
</feature>
<dbReference type="EMBL" id="GGYP01003869">
    <property type="protein sequence ID" value="MDE48640.1"/>
    <property type="molecule type" value="Transcribed_RNA"/>
</dbReference>